<comment type="caution">
    <text evidence="2">The sequence shown here is derived from an EMBL/GenBank/DDBJ whole genome shotgun (WGS) entry which is preliminary data.</text>
</comment>
<reference evidence="2 3" key="1">
    <citation type="submission" date="2024-11" db="EMBL/GenBank/DDBJ databases">
        <authorList>
            <person name="Heng Y.C."/>
            <person name="Lim A.C.H."/>
            <person name="Lee J.K.Y."/>
            <person name="Kittelmann S."/>
        </authorList>
    </citation>
    <scope>NUCLEOTIDE SEQUENCE [LARGE SCALE GENOMIC DNA]</scope>
    <source>
        <strain evidence="2 3">WILCCON 0269</strain>
    </source>
</reference>
<name>A0ABW8SRM3_9CLOT</name>
<sequence>LFSYKFYSSIKNDIRPMTMKIIRRTLAIREGARGFIDEIKTKVQNQDNMCNIVPKVDKQKNLRTLEEEQRCTLDKMSELKKQLESLSEKVDNF</sequence>
<gene>
    <name evidence="2" type="ORF">ACJDU8_24550</name>
</gene>
<protein>
    <submittedName>
        <fullName evidence="2">Uncharacterized protein</fullName>
    </submittedName>
</protein>
<evidence type="ECO:0000313" key="3">
    <source>
        <dbReference type="Proteomes" id="UP001623660"/>
    </source>
</evidence>
<keyword evidence="1" id="KW-0175">Coiled coil</keyword>
<feature type="non-terminal residue" evidence="2">
    <location>
        <position position="1"/>
    </location>
</feature>
<keyword evidence="3" id="KW-1185">Reference proteome</keyword>
<proteinExistence type="predicted"/>
<evidence type="ECO:0000256" key="1">
    <source>
        <dbReference type="SAM" id="Coils"/>
    </source>
</evidence>
<accession>A0ABW8SRM3</accession>
<dbReference type="Proteomes" id="UP001623660">
    <property type="component" value="Unassembled WGS sequence"/>
</dbReference>
<evidence type="ECO:0000313" key="2">
    <source>
        <dbReference type="EMBL" id="MFL0198700.1"/>
    </source>
</evidence>
<dbReference type="RefSeq" id="WP_406794814.1">
    <property type="nucleotide sequence ID" value="NZ_JBJHZX010000081.1"/>
</dbReference>
<organism evidence="2 3">
    <name type="scientific">Candidatus Clostridium eludens</name>
    <dbReference type="NCBI Taxonomy" id="3381663"/>
    <lineage>
        <taxon>Bacteria</taxon>
        <taxon>Bacillati</taxon>
        <taxon>Bacillota</taxon>
        <taxon>Clostridia</taxon>
        <taxon>Eubacteriales</taxon>
        <taxon>Clostridiaceae</taxon>
        <taxon>Clostridium</taxon>
    </lineage>
</organism>
<dbReference type="EMBL" id="JBJHZX010000081">
    <property type="protein sequence ID" value="MFL0198700.1"/>
    <property type="molecule type" value="Genomic_DNA"/>
</dbReference>
<feature type="coiled-coil region" evidence="1">
    <location>
        <begin position="62"/>
        <end position="89"/>
    </location>
</feature>